<feature type="compositionally biased region" description="Polar residues" evidence="1">
    <location>
        <begin position="414"/>
        <end position="428"/>
    </location>
</feature>
<feature type="region of interest" description="Disordered" evidence="1">
    <location>
        <begin position="405"/>
        <end position="428"/>
    </location>
</feature>
<dbReference type="RefSeq" id="WP_262566027.1">
    <property type="nucleotide sequence ID" value="NZ_JAPFCC010000001.1"/>
</dbReference>
<evidence type="ECO:0000256" key="1">
    <source>
        <dbReference type="SAM" id="MobiDB-lite"/>
    </source>
</evidence>
<dbReference type="Proteomes" id="UP001209854">
    <property type="component" value="Unassembled WGS sequence"/>
</dbReference>
<proteinExistence type="predicted"/>
<dbReference type="EMBL" id="JAPFCC010000001">
    <property type="protein sequence ID" value="MCW7556339.1"/>
    <property type="molecule type" value="Genomic_DNA"/>
</dbReference>
<gene>
    <name evidence="2" type="ORF">NX722_27645</name>
</gene>
<reference evidence="2 3" key="1">
    <citation type="submission" date="2022-10" db="EMBL/GenBank/DDBJ databases">
        <title>High-quality genome sequences of two octocoral-associated bacteria, Endozoicomonas euniceicola EF212 and Endozoicomonas gorgoniicola PS125.</title>
        <authorList>
            <person name="Chiou Y.-J."/>
            <person name="Chen Y.-H."/>
        </authorList>
    </citation>
    <scope>NUCLEOTIDE SEQUENCE [LARGE SCALE GENOMIC DNA]</scope>
    <source>
        <strain evidence="2 3">PS125</strain>
    </source>
</reference>
<keyword evidence="3" id="KW-1185">Reference proteome</keyword>
<comment type="caution">
    <text evidence="2">The sequence shown here is derived from an EMBL/GenBank/DDBJ whole genome shotgun (WGS) entry which is preliminary data.</text>
</comment>
<protein>
    <submittedName>
        <fullName evidence="2">Uncharacterized protein</fullName>
    </submittedName>
</protein>
<sequence length="511" mass="54326">MSNIPGQVTSPINVDVASQASALQGNENVEDVNKVGSGNLDGQHISTSKKADESNVLKGQETRRPDLDQPGNVKSNHMEQARNSLGELGEVTDKALKNTLELVQNAKAGTLSQEQMAKLKEYSETMKETVGFLELISGNNTSSAEGKKSVLAALGFSERQMDALTSLANPDDAENALESMHGGAHALQGKKDSLKSMGFSDSQIDALLALADPDDEGNALASMHQAVGNRAKLGALGFSQEQAGRFLALLQGRSQEVSQQLENWLNSGLSEEQVNILKAFADPAGLQNLSLLAEDSSQVIDKLKQAISAATSLLNGHYPGDPIVKALADIFLVLELLFEMSVIGRKIARASRAIAYDAAKESVLSQADDIRKAGFHSLLAGTVGGSMKIASGGISMAGAAKSTKVDTPEGADLNTKSQMQSTATNSQLQKTSAVGTMVGSTGETAGAGFQYQVAQEQAEQKEEEALQKTHENVATSESEWMQLQQDMVKSTQSRMEEIIRSDNETFKKVNV</sequence>
<evidence type="ECO:0000313" key="3">
    <source>
        <dbReference type="Proteomes" id="UP001209854"/>
    </source>
</evidence>
<organism evidence="2 3">
    <name type="scientific">Endozoicomonas gorgoniicola</name>
    <dbReference type="NCBI Taxonomy" id="1234144"/>
    <lineage>
        <taxon>Bacteria</taxon>
        <taxon>Pseudomonadati</taxon>
        <taxon>Pseudomonadota</taxon>
        <taxon>Gammaproteobacteria</taxon>
        <taxon>Oceanospirillales</taxon>
        <taxon>Endozoicomonadaceae</taxon>
        <taxon>Endozoicomonas</taxon>
    </lineage>
</organism>
<feature type="compositionally biased region" description="Basic and acidic residues" evidence="1">
    <location>
        <begin position="49"/>
        <end position="67"/>
    </location>
</feature>
<evidence type="ECO:0000313" key="2">
    <source>
        <dbReference type="EMBL" id="MCW7556339.1"/>
    </source>
</evidence>
<feature type="region of interest" description="Disordered" evidence="1">
    <location>
        <begin position="23"/>
        <end position="77"/>
    </location>
</feature>
<name>A0ABT3N3X9_9GAMM</name>
<accession>A0ABT3N3X9</accession>